<keyword evidence="1" id="KW-0472">Membrane</keyword>
<evidence type="ECO:0000313" key="2">
    <source>
        <dbReference type="EMBL" id="QUL98921.1"/>
    </source>
</evidence>
<accession>A0AAT9LCR8</accession>
<name>A0AAT9LCR8_9FIRM</name>
<evidence type="ECO:0008006" key="3">
    <source>
        <dbReference type="Google" id="ProtNLM"/>
    </source>
</evidence>
<reference evidence="2" key="2">
    <citation type="journal article" date="2023" name="Biology">
        <title>Prokaryotic Life Associated with Coal-Fire Gas Vents Revealed by Metagenomics.</title>
        <authorList>
            <person name="Kadnikov V.V."/>
            <person name="Mardanov A.V."/>
            <person name="Beletsky A.V."/>
            <person name="Karnachuk O.V."/>
            <person name="Ravin N.V."/>
        </authorList>
    </citation>
    <scope>NUCLEOTIDE SEQUENCE</scope>
    <source>
        <strain evidence="2">Bu02</strain>
    </source>
</reference>
<feature type="transmembrane region" description="Helical" evidence="1">
    <location>
        <begin position="46"/>
        <end position="68"/>
    </location>
</feature>
<protein>
    <recommendedName>
        <fullName evidence="3">CNNM transmembrane domain-containing protein</fullName>
    </recommendedName>
</protein>
<feature type="transmembrane region" description="Helical" evidence="1">
    <location>
        <begin position="161"/>
        <end position="179"/>
    </location>
</feature>
<evidence type="ECO:0000256" key="1">
    <source>
        <dbReference type="SAM" id="Phobius"/>
    </source>
</evidence>
<gene>
    <name evidence="2" type="ORF">IMF26_02285</name>
</gene>
<dbReference type="KEGG" id="fcz:IMF26_02285"/>
<feature type="transmembrane region" description="Helical" evidence="1">
    <location>
        <begin position="129"/>
        <end position="149"/>
    </location>
</feature>
<feature type="transmembrane region" description="Helical" evidence="1">
    <location>
        <begin position="12"/>
        <end position="34"/>
    </location>
</feature>
<reference evidence="2" key="1">
    <citation type="submission" date="2020-10" db="EMBL/GenBank/DDBJ databases">
        <authorList>
            <person name="Kadnikov V."/>
            <person name="Beletsky A.V."/>
            <person name="Mardanov A.V."/>
            <person name="Karnachuk O.V."/>
            <person name="Ravin N.V."/>
        </authorList>
    </citation>
    <scope>NUCLEOTIDE SEQUENCE</scope>
    <source>
        <strain evidence="2">Bu02</strain>
    </source>
</reference>
<keyword evidence="1" id="KW-0812">Transmembrane</keyword>
<proteinExistence type="predicted"/>
<dbReference type="AlphaFoldDB" id="A0AAT9LCR8"/>
<sequence>MGKSRKSNKSAYILQGLWLGLGAFFLSSSMNAFLEKITENIPLEVGIPLFFAVVFLGIISDGIGLASARAKEESILSMASRKVRGARESLWFIRNASKVSSVFNDVMGDVAATLSGALAVATVYRFRHLLPGVSLVLLTSLGVGLASFLSVGGKAVFKPLALGHAESIVLFLGKVRYFFSRVLRRRGG</sequence>
<dbReference type="EMBL" id="CP062796">
    <property type="protein sequence ID" value="QUL98921.1"/>
    <property type="molecule type" value="Genomic_DNA"/>
</dbReference>
<organism evidence="2">
    <name type="scientific">Candidatus Fermentithermobacillus carboniphilus</name>
    <dbReference type="NCBI Taxonomy" id="3085328"/>
    <lineage>
        <taxon>Bacteria</taxon>
        <taxon>Bacillati</taxon>
        <taxon>Bacillota</taxon>
        <taxon>Candidatus Fermentithermobacillia</taxon>
        <taxon>Candidatus Fermentithermobacillales</taxon>
        <taxon>Candidatus Fermentithermobacillaceae</taxon>
        <taxon>Candidatus Fermentithermobacillus</taxon>
    </lineage>
</organism>
<keyword evidence="1" id="KW-1133">Transmembrane helix</keyword>